<dbReference type="InterPro" id="IPR036217">
    <property type="entry name" value="MethylDNA_cys_MeTrfase_DNAb"/>
</dbReference>
<evidence type="ECO:0000313" key="1">
    <source>
        <dbReference type="EMBL" id="GAI90732.1"/>
    </source>
</evidence>
<dbReference type="AlphaFoldDB" id="X1SCH5"/>
<proteinExistence type="predicted"/>
<protein>
    <submittedName>
        <fullName evidence="1">Uncharacterized protein</fullName>
    </submittedName>
</protein>
<comment type="caution">
    <text evidence="1">The sequence shown here is derived from an EMBL/GenBank/DDBJ whole genome shotgun (WGS) entry which is preliminary data.</text>
</comment>
<dbReference type="EMBL" id="BARW01016410">
    <property type="protein sequence ID" value="GAI90732.1"/>
    <property type="molecule type" value="Genomic_DNA"/>
</dbReference>
<organism evidence="1">
    <name type="scientific">marine sediment metagenome</name>
    <dbReference type="NCBI Taxonomy" id="412755"/>
    <lineage>
        <taxon>unclassified sequences</taxon>
        <taxon>metagenomes</taxon>
        <taxon>ecological metagenomes</taxon>
    </lineage>
</organism>
<name>X1SCH5_9ZZZZ</name>
<feature type="non-terminal residue" evidence="1">
    <location>
        <position position="1"/>
    </location>
</feature>
<accession>X1SCH5</accession>
<sequence length="38" mass="4613">GKKVDFTDYQLNLDNYTNFQREVLQTVRKIPYGEIRSY</sequence>
<dbReference type="SUPFAM" id="SSF46767">
    <property type="entry name" value="Methylated DNA-protein cysteine methyltransferase, C-terminal domain"/>
    <property type="match status" value="1"/>
</dbReference>
<reference evidence="1" key="1">
    <citation type="journal article" date="2014" name="Front. Microbiol.">
        <title>High frequency of phylogenetically diverse reductive dehalogenase-homologous genes in deep subseafloor sedimentary metagenomes.</title>
        <authorList>
            <person name="Kawai M."/>
            <person name="Futagami T."/>
            <person name="Toyoda A."/>
            <person name="Takaki Y."/>
            <person name="Nishi S."/>
            <person name="Hori S."/>
            <person name="Arai W."/>
            <person name="Tsubouchi T."/>
            <person name="Morono Y."/>
            <person name="Uchiyama I."/>
            <person name="Ito T."/>
            <person name="Fujiyama A."/>
            <person name="Inagaki F."/>
            <person name="Takami H."/>
        </authorList>
    </citation>
    <scope>NUCLEOTIDE SEQUENCE</scope>
    <source>
        <strain evidence="1">Expedition CK06-06</strain>
    </source>
</reference>
<gene>
    <name evidence="1" type="ORF">S12H4_28588</name>
</gene>